<keyword evidence="3 6" id="KW-0812">Transmembrane</keyword>
<evidence type="ECO:0000313" key="8">
    <source>
        <dbReference type="Proteomes" id="UP001461498"/>
    </source>
</evidence>
<name>A0AAW1DLD1_9HEMI</name>
<dbReference type="Pfam" id="PF08395">
    <property type="entry name" value="7tm_7"/>
    <property type="match status" value="1"/>
</dbReference>
<keyword evidence="2" id="KW-1003">Cell membrane</keyword>
<feature type="transmembrane region" description="Helical" evidence="6">
    <location>
        <begin position="68"/>
        <end position="91"/>
    </location>
</feature>
<feature type="transmembrane region" description="Helical" evidence="6">
    <location>
        <begin position="175"/>
        <end position="194"/>
    </location>
</feature>
<keyword evidence="5 6" id="KW-0472">Membrane</keyword>
<evidence type="ECO:0000256" key="3">
    <source>
        <dbReference type="ARBA" id="ARBA00022692"/>
    </source>
</evidence>
<accession>A0AAW1DLD1</accession>
<evidence type="ECO:0000256" key="5">
    <source>
        <dbReference type="ARBA" id="ARBA00023136"/>
    </source>
</evidence>
<dbReference type="GO" id="GO:0050909">
    <property type="term" value="P:sensory perception of taste"/>
    <property type="evidence" value="ECO:0007669"/>
    <property type="project" value="InterPro"/>
</dbReference>
<dbReference type="GO" id="GO:0005886">
    <property type="term" value="C:plasma membrane"/>
    <property type="evidence" value="ECO:0007669"/>
    <property type="project" value="UniProtKB-SubCell"/>
</dbReference>
<evidence type="ECO:0000256" key="1">
    <source>
        <dbReference type="ARBA" id="ARBA00004651"/>
    </source>
</evidence>
<keyword evidence="4 6" id="KW-1133">Transmembrane helix</keyword>
<evidence type="ECO:0000313" key="7">
    <source>
        <dbReference type="EMBL" id="KAK9511836.1"/>
    </source>
</evidence>
<proteinExistence type="predicted"/>
<feature type="transmembrane region" description="Helical" evidence="6">
    <location>
        <begin position="147"/>
        <end position="168"/>
    </location>
</feature>
<feature type="transmembrane region" description="Helical" evidence="6">
    <location>
        <begin position="36"/>
        <end position="56"/>
    </location>
</feature>
<dbReference type="EMBL" id="JAPXFL010000001">
    <property type="protein sequence ID" value="KAK9511836.1"/>
    <property type="molecule type" value="Genomic_DNA"/>
</dbReference>
<protein>
    <submittedName>
        <fullName evidence="7">Uncharacterized protein</fullName>
    </submittedName>
</protein>
<gene>
    <name evidence="7" type="ORF">O3M35_000420</name>
</gene>
<organism evidence="7 8">
    <name type="scientific">Rhynocoris fuscipes</name>
    <dbReference type="NCBI Taxonomy" id="488301"/>
    <lineage>
        <taxon>Eukaryota</taxon>
        <taxon>Metazoa</taxon>
        <taxon>Ecdysozoa</taxon>
        <taxon>Arthropoda</taxon>
        <taxon>Hexapoda</taxon>
        <taxon>Insecta</taxon>
        <taxon>Pterygota</taxon>
        <taxon>Neoptera</taxon>
        <taxon>Paraneoptera</taxon>
        <taxon>Hemiptera</taxon>
        <taxon>Heteroptera</taxon>
        <taxon>Panheteroptera</taxon>
        <taxon>Cimicomorpha</taxon>
        <taxon>Reduviidae</taxon>
        <taxon>Harpactorinae</taxon>
        <taxon>Harpactorini</taxon>
        <taxon>Rhynocoris</taxon>
    </lineage>
</organism>
<evidence type="ECO:0000256" key="6">
    <source>
        <dbReference type="SAM" id="Phobius"/>
    </source>
</evidence>
<comment type="subcellular location">
    <subcellularLocation>
        <location evidence="1">Cell membrane</location>
        <topology evidence="1">Multi-pass membrane protein</topology>
    </subcellularLocation>
</comment>
<comment type="caution">
    <text evidence="7">The sequence shown here is derived from an EMBL/GenBank/DDBJ whole genome shotgun (WGS) entry which is preliminary data.</text>
</comment>
<dbReference type="AlphaFoldDB" id="A0AAW1DLD1"/>
<sequence length="195" mass="22622">MESSVKYYPADIRKIKLLSYDHSQLIDIAENLNIMFVWQNLITCICALLELIKSLYDICLIPSQERIILYDMLFGSTSFLTVIFNLMIAFYPSHYCEKFKYEIDLFNKKLFYCLNSKSNFGIVDARLQYYSLMKRSITFTAGGFFNLGYPLITTVSFNLLESLLPLFASTVGNRFLFQIITSVATYLIIIIQFTV</sequence>
<keyword evidence="8" id="KW-1185">Reference proteome</keyword>
<evidence type="ECO:0000256" key="4">
    <source>
        <dbReference type="ARBA" id="ARBA00022989"/>
    </source>
</evidence>
<dbReference type="InterPro" id="IPR013604">
    <property type="entry name" value="7TM_chemorcpt"/>
</dbReference>
<dbReference type="Proteomes" id="UP001461498">
    <property type="component" value="Unassembled WGS sequence"/>
</dbReference>
<reference evidence="7 8" key="1">
    <citation type="submission" date="2022-12" db="EMBL/GenBank/DDBJ databases">
        <title>Chromosome-level genome assembly of true bugs.</title>
        <authorList>
            <person name="Ma L."/>
            <person name="Li H."/>
        </authorList>
    </citation>
    <scope>NUCLEOTIDE SEQUENCE [LARGE SCALE GENOMIC DNA]</scope>
    <source>
        <strain evidence="7">Lab_2022b</strain>
    </source>
</reference>
<evidence type="ECO:0000256" key="2">
    <source>
        <dbReference type="ARBA" id="ARBA00022475"/>
    </source>
</evidence>